<evidence type="ECO:0000256" key="1">
    <source>
        <dbReference type="SAM" id="Coils"/>
    </source>
</evidence>
<name>A0A3S4V5Y0_9ACTO</name>
<keyword evidence="1" id="KW-0175">Coiled coil</keyword>
<gene>
    <name evidence="3" type="ORF">NCTC11636_02175</name>
</gene>
<dbReference type="Proteomes" id="UP000266895">
    <property type="component" value="Chromosome"/>
</dbReference>
<sequence>MAVPGRALVLALVLLLAFVVVFPSLRGYLSQRAQYDAVLDEIAQAQATSTALEAELARWQDDDYVRTQARERLSYVMPGETTYVVVGADEVERAAQAEQEAASVEERPWYELLRESTRAAGGEEPEQAAVDPAQQGWTPQTPTPAPTTTPGATPTPTAAGTSPGAQTTP</sequence>
<evidence type="ECO:0000313" key="4">
    <source>
        <dbReference type="Proteomes" id="UP000266895"/>
    </source>
</evidence>
<evidence type="ECO:0000313" key="3">
    <source>
        <dbReference type="EMBL" id="VEG29690.1"/>
    </source>
</evidence>
<feature type="region of interest" description="Disordered" evidence="2">
    <location>
        <begin position="115"/>
        <end position="169"/>
    </location>
</feature>
<dbReference type="InterPro" id="IPR007060">
    <property type="entry name" value="FtsL/DivIC"/>
</dbReference>
<reference evidence="3 4" key="1">
    <citation type="submission" date="2018-12" db="EMBL/GenBank/DDBJ databases">
        <authorList>
            <consortium name="Pathogen Informatics"/>
        </authorList>
    </citation>
    <scope>NUCLEOTIDE SEQUENCE [LARGE SCALE GENOMIC DNA]</scope>
    <source>
        <strain evidence="3 4">NCTC11636</strain>
    </source>
</reference>
<dbReference type="AlphaFoldDB" id="A0A3S4V5Y0"/>
<keyword evidence="4" id="KW-1185">Reference proteome</keyword>
<protein>
    <submittedName>
        <fullName evidence="3">Septum formation initiator</fullName>
    </submittedName>
</protein>
<feature type="compositionally biased region" description="Low complexity" evidence="2">
    <location>
        <begin position="148"/>
        <end position="169"/>
    </location>
</feature>
<proteinExistence type="predicted"/>
<dbReference type="RefSeq" id="WP_232009734.1">
    <property type="nucleotide sequence ID" value="NZ_LR134350.1"/>
</dbReference>
<accession>A0A3S4V5Y0</accession>
<dbReference type="EMBL" id="LR134350">
    <property type="protein sequence ID" value="VEG29690.1"/>
    <property type="molecule type" value="Genomic_DNA"/>
</dbReference>
<feature type="coiled-coil region" evidence="1">
    <location>
        <begin position="35"/>
        <end position="62"/>
    </location>
</feature>
<organism evidence="3 4">
    <name type="scientific">Actinomyces howellii</name>
    <dbReference type="NCBI Taxonomy" id="52771"/>
    <lineage>
        <taxon>Bacteria</taxon>
        <taxon>Bacillati</taxon>
        <taxon>Actinomycetota</taxon>
        <taxon>Actinomycetes</taxon>
        <taxon>Actinomycetales</taxon>
        <taxon>Actinomycetaceae</taxon>
        <taxon>Actinomyces</taxon>
    </lineage>
</organism>
<dbReference type="KEGG" id="ahw:NCTC11636_02175"/>
<evidence type="ECO:0000256" key="2">
    <source>
        <dbReference type="SAM" id="MobiDB-lite"/>
    </source>
</evidence>
<dbReference type="Pfam" id="PF04977">
    <property type="entry name" value="DivIC"/>
    <property type="match status" value="1"/>
</dbReference>